<dbReference type="OrthoDB" id="676789at2"/>
<protein>
    <submittedName>
        <fullName evidence="5">DUF4974 domain-containing protein</fullName>
    </submittedName>
</protein>
<feature type="transmembrane region" description="Helical" evidence="2">
    <location>
        <begin position="84"/>
        <end position="105"/>
    </location>
</feature>
<name>A0A3N0BTH9_9SPHI</name>
<comment type="caution">
    <text evidence="5">The sequence shown here is derived from an EMBL/GenBank/DDBJ whole genome shotgun (WGS) entry which is preliminary data.</text>
</comment>
<keyword evidence="6" id="KW-1185">Reference proteome</keyword>
<dbReference type="Proteomes" id="UP000274046">
    <property type="component" value="Unassembled WGS sequence"/>
</dbReference>
<evidence type="ECO:0000259" key="4">
    <source>
        <dbReference type="Pfam" id="PF16344"/>
    </source>
</evidence>
<dbReference type="InterPro" id="IPR006860">
    <property type="entry name" value="FecR"/>
</dbReference>
<dbReference type="Pfam" id="PF04773">
    <property type="entry name" value="FecR"/>
    <property type="match status" value="1"/>
</dbReference>
<dbReference type="InterPro" id="IPR012373">
    <property type="entry name" value="Ferrdict_sens_TM"/>
</dbReference>
<evidence type="ECO:0000313" key="6">
    <source>
        <dbReference type="Proteomes" id="UP000274046"/>
    </source>
</evidence>
<feature type="domain" description="FecR protein" evidence="3">
    <location>
        <begin position="123"/>
        <end position="214"/>
    </location>
</feature>
<sequence length="331" mass="37736">MEEKDIYLLITQYLLKQTSTEENEFLADWITALPQNEQTFEEIKVSWFDVKSADKEDSLNALQKLNQIIDEQEVKVKRSNKQFILKWTMLAATIAIVGVIALIVISSQDLAPTAPVYLQKVSKAGEIKTFYLVDGTKIILGPKSMLKYPAAFEKHQRQVELIGEAYFEVSKNPHKPFTVRTDDLSINVLGTHFNVNATKNENLTTVSLFEGKVNVNVIDDHDEEYKLKPGQELVLNRSNHQVYQHVLDSANVMGWMTNTLVFNNEKLSDAAKKIEKMYGVKLVFDDESTAETRVFARFENDALNDVLEIICSTGNLSYRNDGNKIYIMNKK</sequence>
<dbReference type="AlphaFoldDB" id="A0A3N0BTH9"/>
<accession>A0A3N0BTH9</accession>
<feature type="domain" description="Protein FecR C-terminal" evidence="4">
    <location>
        <begin position="260"/>
        <end position="327"/>
    </location>
</feature>
<keyword evidence="1" id="KW-0175">Coiled coil</keyword>
<feature type="coiled-coil region" evidence="1">
    <location>
        <begin position="55"/>
        <end position="82"/>
    </location>
</feature>
<keyword evidence="2" id="KW-1133">Transmembrane helix</keyword>
<organism evidence="5 6">
    <name type="scientific">Pedobacter jejuensis</name>
    <dbReference type="NCBI Taxonomy" id="1268550"/>
    <lineage>
        <taxon>Bacteria</taxon>
        <taxon>Pseudomonadati</taxon>
        <taxon>Bacteroidota</taxon>
        <taxon>Sphingobacteriia</taxon>
        <taxon>Sphingobacteriales</taxon>
        <taxon>Sphingobacteriaceae</taxon>
        <taxon>Pedobacter</taxon>
    </lineage>
</organism>
<reference evidence="5 6" key="1">
    <citation type="submission" date="2018-10" db="EMBL/GenBank/DDBJ databases">
        <title>Genome sequencing of Pedobacter jejuensis TNB23.</title>
        <authorList>
            <person name="Cho Y.-J."/>
            <person name="Cho A."/>
            <person name="Kim O.-S."/>
        </authorList>
    </citation>
    <scope>NUCLEOTIDE SEQUENCE [LARGE SCALE GENOMIC DNA]</scope>
    <source>
        <strain evidence="5 6">TNB23</strain>
    </source>
</reference>
<dbReference type="Pfam" id="PF16344">
    <property type="entry name" value="FecR_C"/>
    <property type="match status" value="1"/>
</dbReference>
<keyword evidence="2" id="KW-0812">Transmembrane</keyword>
<evidence type="ECO:0000256" key="1">
    <source>
        <dbReference type="SAM" id="Coils"/>
    </source>
</evidence>
<dbReference type="Gene3D" id="3.55.50.30">
    <property type="match status" value="1"/>
</dbReference>
<dbReference type="PANTHER" id="PTHR30273">
    <property type="entry name" value="PERIPLASMIC SIGNAL SENSOR AND SIGMA FACTOR ACTIVATOR FECR-RELATED"/>
    <property type="match status" value="1"/>
</dbReference>
<dbReference type="PIRSF" id="PIRSF018266">
    <property type="entry name" value="FecR"/>
    <property type="match status" value="1"/>
</dbReference>
<dbReference type="FunFam" id="2.60.120.1440:FF:000001">
    <property type="entry name" value="Putative anti-sigma factor"/>
    <property type="match status" value="1"/>
</dbReference>
<dbReference type="GO" id="GO:0016989">
    <property type="term" value="F:sigma factor antagonist activity"/>
    <property type="evidence" value="ECO:0007669"/>
    <property type="project" value="TreeGrafter"/>
</dbReference>
<evidence type="ECO:0000313" key="5">
    <source>
        <dbReference type="EMBL" id="RNL52190.1"/>
    </source>
</evidence>
<keyword evidence="2" id="KW-0472">Membrane</keyword>
<evidence type="ECO:0000256" key="2">
    <source>
        <dbReference type="SAM" id="Phobius"/>
    </source>
</evidence>
<dbReference type="PANTHER" id="PTHR30273:SF2">
    <property type="entry name" value="PROTEIN FECR"/>
    <property type="match status" value="1"/>
</dbReference>
<dbReference type="RefSeq" id="WP_123205995.1">
    <property type="nucleotide sequence ID" value="NZ_RBEE01000023.1"/>
</dbReference>
<dbReference type="InterPro" id="IPR032508">
    <property type="entry name" value="FecR_C"/>
</dbReference>
<gene>
    <name evidence="5" type="ORF">D7004_11440</name>
</gene>
<proteinExistence type="predicted"/>
<dbReference type="EMBL" id="RBEE01000023">
    <property type="protein sequence ID" value="RNL52190.1"/>
    <property type="molecule type" value="Genomic_DNA"/>
</dbReference>
<evidence type="ECO:0000259" key="3">
    <source>
        <dbReference type="Pfam" id="PF04773"/>
    </source>
</evidence>
<dbReference type="Gene3D" id="2.60.120.1440">
    <property type="match status" value="1"/>
</dbReference>